<keyword evidence="1" id="KW-1133">Transmembrane helix</keyword>
<gene>
    <name evidence="2" type="ORF">KCG35_03665</name>
</gene>
<dbReference type="SUPFAM" id="SSF54523">
    <property type="entry name" value="Pili subunits"/>
    <property type="match status" value="1"/>
</dbReference>
<evidence type="ECO:0000256" key="1">
    <source>
        <dbReference type="SAM" id="Phobius"/>
    </source>
</evidence>
<dbReference type="RefSeq" id="WP_215818315.1">
    <property type="nucleotide sequence ID" value="NZ_JAGSOY010000005.1"/>
</dbReference>
<sequence length="143" mass="15909">MSKIKGFTLIELMVTVAILGILAAIGMPSMVDMMRREKAAEGTNRILSALKELKTEAMTRRREYIIIIRNKEINIVNNGSRKTVELPNELTYQVTPSRGFGFNKDGFLTPSSLNNVEININSTHSGIATRTISINRSGQIIKN</sequence>
<proteinExistence type="predicted"/>
<organism evidence="2 3">
    <name type="scientific">Zooshikella harenae</name>
    <dbReference type="NCBI Taxonomy" id="2827238"/>
    <lineage>
        <taxon>Bacteria</taxon>
        <taxon>Pseudomonadati</taxon>
        <taxon>Pseudomonadota</taxon>
        <taxon>Gammaproteobacteria</taxon>
        <taxon>Oceanospirillales</taxon>
        <taxon>Zooshikellaceae</taxon>
        <taxon>Zooshikella</taxon>
    </lineage>
</organism>
<dbReference type="Pfam" id="PF07963">
    <property type="entry name" value="N_methyl"/>
    <property type="match status" value="1"/>
</dbReference>
<name>A0ABS5Z7X2_9GAMM</name>
<accession>A0ABS5Z7X2</accession>
<reference evidence="2 3" key="1">
    <citation type="submission" date="2021-04" db="EMBL/GenBank/DDBJ databases">
        <authorList>
            <person name="Pira H."/>
            <person name="Risdian C."/>
            <person name="Wink J."/>
        </authorList>
    </citation>
    <scope>NUCLEOTIDE SEQUENCE [LARGE SCALE GENOMIC DNA]</scope>
    <source>
        <strain evidence="2 3">WH53</strain>
    </source>
</reference>
<dbReference type="Gene3D" id="3.30.700.10">
    <property type="entry name" value="Glycoprotein, Type 4 Pilin"/>
    <property type="match status" value="1"/>
</dbReference>
<dbReference type="InterPro" id="IPR012902">
    <property type="entry name" value="N_methyl_site"/>
</dbReference>
<dbReference type="Proteomes" id="UP000690515">
    <property type="component" value="Unassembled WGS sequence"/>
</dbReference>
<dbReference type="EMBL" id="JAGSOY010000005">
    <property type="protein sequence ID" value="MBU2710149.1"/>
    <property type="molecule type" value="Genomic_DNA"/>
</dbReference>
<feature type="transmembrane region" description="Helical" evidence="1">
    <location>
        <begin position="6"/>
        <end position="26"/>
    </location>
</feature>
<protein>
    <submittedName>
        <fullName evidence="2">Prepilin-type N-terminal cleavage/methylation domain-containing protein</fullName>
    </submittedName>
</protein>
<dbReference type="PROSITE" id="PS00409">
    <property type="entry name" value="PROKAR_NTER_METHYL"/>
    <property type="match status" value="1"/>
</dbReference>
<dbReference type="InterPro" id="IPR045584">
    <property type="entry name" value="Pilin-like"/>
</dbReference>
<evidence type="ECO:0000313" key="2">
    <source>
        <dbReference type="EMBL" id="MBU2710149.1"/>
    </source>
</evidence>
<keyword evidence="1" id="KW-0472">Membrane</keyword>
<keyword evidence="1" id="KW-0812">Transmembrane</keyword>
<comment type="caution">
    <text evidence="2">The sequence shown here is derived from an EMBL/GenBank/DDBJ whole genome shotgun (WGS) entry which is preliminary data.</text>
</comment>
<keyword evidence="3" id="KW-1185">Reference proteome</keyword>
<dbReference type="NCBIfam" id="TIGR02532">
    <property type="entry name" value="IV_pilin_GFxxxE"/>
    <property type="match status" value="1"/>
</dbReference>
<evidence type="ECO:0000313" key="3">
    <source>
        <dbReference type="Proteomes" id="UP000690515"/>
    </source>
</evidence>